<gene>
    <name evidence="6 10" type="primary">clpX</name>
    <name evidence="10" type="ORF">CLVI_18170</name>
</gene>
<dbReference type="Gene3D" id="6.20.220.10">
    <property type="entry name" value="ClpX chaperone, C4-type zinc finger domain"/>
    <property type="match status" value="1"/>
</dbReference>
<dbReference type="GO" id="GO:0140662">
    <property type="term" value="F:ATP-dependent protein folding chaperone"/>
    <property type="evidence" value="ECO:0007669"/>
    <property type="project" value="InterPro"/>
</dbReference>
<dbReference type="InterPro" id="IPR010603">
    <property type="entry name" value="Znf_CppX_C4"/>
</dbReference>
<name>A0A2T0BEI6_9CLOT</name>
<feature type="binding site" evidence="6 7">
    <location>
        <position position="12"/>
    </location>
    <ligand>
        <name>Zn(2+)</name>
        <dbReference type="ChEBI" id="CHEBI:29105"/>
    </ligand>
</feature>
<keyword evidence="3 6" id="KW-0862">Zinc</keyword>
<dbReference type="HAMAP" id="MF_00175">
    <property type="entry name" value="ClpX"/>
    <property type="match status" value="1"/>
</dbReference>
<dbReference type="SMART" id="SM00994">
    <property type="entry name" value="zf-C4_ClpX"/>
    <property type="match status" value="1"/>
</dbReference>
<dbReference type="SMART" id="SM01086">
    <property type="entry name" value="ClpB_D2-small"/>
    <property type="match status" value="1"/>
</dbReference>
<dbReference type="FunFam" id="3.40.50.300:FF:000005">
    <property type="entry name" value="ATP-dependent Clp protease ATP-binding subunit ClpX"/>
    <property type="match status" value="1"/>
</dbReference>
<feature type="domain" description="ClpX-type ZB" evidence="9">
    <location>
        <begin position="1"/>
        <end position="53"/>
    </location>
</feature>
<evidence type="ECO:0000313" key="11">
    <source>
        <dbReference type="Proteomes" id="UP000239471"/>
    </source>
</evidence>
<keyword evidence="4 6" id="KW-0067">ATP-binding</keyword>
<dbReference type="OrthoDB" id="9804062at2"/>
<dbReference type="NCBIfam" id="NF003745">
    <property type="entry name" value="PRK05342.1"/>
    <property type="match status" value="1"/>
</dbReference>
<keyword evidence="5 6" id="KW-0143">Chaperone</keyword>
<dbReference type="SUPFAM" id="SSF52540">
    <property type="entry name" value="P-loop containing nucleoside triphosphate hydrolases"/>
    <property type="match status" value="1"/>
</dbReference>
<keyword evidence="11" id="KW-1185">Reference proteome</keyword>
<protein>
    <recommendedName>
        <fullName evidence="6">ATP-dependent Clp protease ATP-binding subunit ClpX</fullName>
    </recommendedName>
</protein>
<sequence length="431" mass="48163">MAKYDDKKQLKCSFCGKNQDQVKRLIAGPGVYICDECIDLCSDIIADEFEETVEFDSKELPKPQEIKKYLDDYVIGQERAKKALSVSVYNHYKRVNSKDVNDEIELQKSNILLLGPTGSGKTFLAQTLARYLNVPFAIADATTLTEAGYVGEDVENILLRLIQNADYDVEKAEKGIIYIDEIDKIARKSENPSITRDVSGEGVQQALLKILEGTVASVPPQGGRKHPHQEFIQINTANILFICGGAFDGVDKIIEKRTRTSSIGFGADIQSKENKDVGKLFKEILPTDLLKFGLIPEFVGRVPIVVTLDSLDVSALVDILSKPKNALIKQYKKLVEMDNVELDFTPKALQAIAEKAIERKTGARGLRSIIEDVLTEIMFDIPSDERITKIVITEPTITKREQPEIHRLPEGEERLLQKPKKIKKSKGMETA</sequence>
<dbReference type="SUPFAM" id="SSF57716">
    <property type="entry name" value="Glucocorticoid receptor-like (DNA-binding domain)"/>
    <property type="match status" value="1"/>
</dbReference>
<dbReference type="GO" id="GO:0046983">
    <property type="term" value="F:protein dimerization activity"/>
    <property type="evidence" value="ECO:0007669"/>
    <property type="project" value="UniProtKB-UniRule"/>
</dbReference>
<organism evidence="10 11">
    <name type="scientific">Clostridium vincentii</name>
    <dbReference type="NCBI Taxonomy" id="52704"/>
    <lineage>
        <taxon>Bacteria</taxon>
        <taxon>Bacillati</taxon>
        <taxon>Bacillota</taxon>
        <taxon>Clostridia</taxon>
        <taxon>Eubacteriales</taxon>
        <taxon>Clostridiaceae</taxon>
        <taxon>Clostridium</taxon>
    </lineage>
</organism>
<dbReference type="PANTHER" id="PTHR48102:SF7">
    <property type="entry name" value="ATP-DEPENDENT CLP PROTEASE ATP-BINDING SUBUNIT CLPX-LIKE, MITOCHONDRIAL"/>
    <property type="match status" value="1"/>
</dbReference>
<dbReference type="InterPro" id="IPR050052">
    <property type="entry name" value="ATP-dep_Clp_protease_ClpX"/>
</dbReference>
<keyword evidence="10" id="KW-0645">Protease</keyword>
<evidence type="ECO:0000256" key="3">
    <source>
        <dbReference type="ARBA" id="ARBA00022833"/>
    </source>
</evidence>
<accession>A0A2T0BEI6</accession>
<dbReference type="CDD" id="cd19497">
    <property type="entry name" value="RecA-like_ClpX"/>
    <property type="match status" value="1"/>
</dbReference>
<comment type="subunit">
    <text evidence="6">Component of the ClpX-ClpP complex. Forms a hexameric ring that, in the presence of ATP, binds to fourteen ClpP subunits assembled into a disk-like structure with a central cavity, resembling the structure of eukaryotic proteasomes.</text>
</comment>
<dbReference type="PANTHER" id="PTHR48102">
    <property type="entry name" value="ATP-DEPENDENT CLP PROTEASE ATP-BINDING SUBUNIT CLPX-LIKE, MITOCHONDRIAL-RELATED"/>
    <property type="match status" value="1"/>
</dbReference>
<dbReference type="GO" id="GO:0051082">
    <property type="term" value="F:unfolded protein binding"/>
    <property type="evidence" value="ECO:0007669"/>
    <property type="project" value="UniProtKB-UniRule"/>
</dbReference>
<comment type="caution">
    <text evidence="10">The sequence shown here is derived from an EMBL/GenBank/DDBJ whole genome shotgun (WGS) entry which is preliminary data.</text>
</comment>
<evidence type="ECO:0000256" key="6">
    <source>
        <dbReference type="HAMAP-Rule" id="MF_00175"/>
    </source>
</evidence>
<dbReference type="Gene3D" id="3.40.50.300">
    <property type="entry name" value="P-loop containing nucleotide triphosphate hydrolases"/>
    <property type="match status" value="1"/>
</dbReference>
<evidence type="ECO:0000256" key="2">
    <source>
        <dbReference type="ARBA" id="ARBA00022741"/>
    </source>
</evidence>
<dbReference type="InterPro" id="IPR027417">
    <property type="entry name" value="P-loop_NTPase"/>
</dbReference>
<dbReference type="RefSeq" id="WP_106059793.1">
    <property type="nucleotide sequence ID" value="NZ_PVXQ01000017.1"/>
</dbReference>
<comment type="similarity">
    <text evidence="6 7">Belongs to the ClpX chaperone family.</text>
</comment>
<dbReference type="GO" id="GO:0008233">
    <property type="term" value="F:peptidase activity"/>
    <property type="evidence" value="ECO:0007669"/>
    <property type="project" value="UniProtKB-KW"/>
</dbReference>
<dbReference type="GO" id="GO:0009376">
    <property type="term" value="C:HslUV protease complex"/>
    <property type="evidence" value="ECO:0007669"/>
    <property type="project" value="TreeGrafter"/>
</dbReference>
<dbReference type="SMART" id="SM00382">
    <property type="entry name" value="AAA"/>
    <property type="match status" value="1"/>
</dbReference>
<evidence type="ECO:0000256" key="4">
    <source>
        <dbReference type="ARBA" id="ARBA00022840"/>
    </source>
</evidence>
<dbReference type="GO" id="GO:0008270">
    <property type="term" value="F:zinc ion binding"/>
    <property type="evidence" value="ECO:0007669"/>
    <property type="project" value="UniProtKB-UniRule"/>
</dbReference>
<evidence type="ECO:0000259" key="9">
    <source>
        <dbReference type="PROSITE" id="PS51902"/>
    </source>
</evidence>
<feature type="binding site" evidence="6 7">
    <location>
        <position position="34"/>
    </location>
    <ligand>
        <name>Zn(2+)</name>
        <dbReference type="ChEBI" id="CHEBI:29105"/>
    </ligand>
</feature>
<dbReference type="AlphaFoldDB" id="A0A2T0BEI6"/>
<dbReference type="InterPro" id="IPR003959">
    <property type="entry name" value="ATPase_AAA_core"/>
</dbReference>
<dbReference type="Gene3D" id="1.10.8.60">
    <property type="match status" value="1"/>
</dbReference>
<dbReference type="InterPro" id="IPR004487">
    <property type="entry name" value="Clp_protease_ATP-bd_su_ClpX"/>
</dbReference>
<keyword evidence="2 6" id="KW-0547">Nucleotide-binding</keyword>
<dbReference type="FunFam" id="1.10.8.60:FF:000002">
    <property type="entry name" value="ATP-dependent Clp protease ATP-binding subunit ClpX"/>
    <property type="match status" value="1"/>
</dbReference>
<evidence type="ECO:0000256" key="7">
    <source>
        <dbReference type="PROSITE-ProRule" id="PRU01250"/>
    </source>
</evidence>
<proteinExistence type="inferred from homology"/>
<dbReference type="GO" id="GO:0051603">
    <property type="term" value="P:proteolysis involved in protein catabolic process"/>
    <property type="evidence" value="ECO:0007669"/>
    <property type="project" value="TreeGrafter"/>
</dbReference>
<comment type="function">
    <text evidence="6">ATP-dependent specificity component of the Clp protease. It directs the protease to specific substrates. Can perform chaperone functions in the absence of ClpP.</text>
</comment>
<dbReference type="PROSITE" id="PS51902">
    <property type="entry name" value="CLPX_ZB"/>
    <property type="match status" value="1"/>
</dbReference>
<evidence type="ECO:0000256" key="8">
    <source>
        <dbReference type="SAM" id="MobiDB-lite"/>
    </source>
</evidence>
<dbReference type="Proteomes" id="UP000239471">
    <property type="component" value="Unassembled WGS sequence"/>
</dbReference>
<keyword evidence="1 6" id="KW-0479">Metal-binding</keyword>
<feature type="binding site" evidence="6">
    <location>
        <begin position="116"/>
        <end position="123"/>
    </location>
    <ligand>
        <name>ATP</name>
        <dbReference type="ChEBI" id="CHEBI:30616"/>
    </ligand>
</feature>
<dbReference type="GO" id="GO:0005524">
    <property type="term" value="F:ATP binding"/>
    <property type="evidence" value="ECO:0007669"/>
    <property type="project" value="UniProtKB-UniRule"/>
</dbReference>
<dbReference type="Pfam" id="PF07724">
    <property type="entry name" value="AAA_2"/>
    <property type="match status" value="1"/>
</dbReference>
<feature type="binding site" evidence="6 7">
    <location>
        <position position="15"/>
    </location>
    <ligand>
        <name>Zn(2+)</name>
        <dbReference type="ChEBI" id="CHEBI:29105"/>
    </ligand>
</feature>
<dbReference type="InterPro" id="IPR038366">
    <property type="entry name" value="Znf_CppX_C4_sf"/>
</dbReference>
<dbReference type="InterPro" id="IPR003593">
    <property type="entry name" value="AAA+_ATPase"/>
</dbReference>
<evidence type="ECO:0000313" key="10">
    <source>
        <dbReference type="EMBL" id="PRR82311.1"/>
    </source>
</evidence>
<dbReference type="EMBL" id="PVXQ01000017">
    <property type="protein sequence ID" value="PRR82311.1"/>
    <property type="molecule type" value="Genomic_DNA"/>
</dbReference>
<evidence type="ECO:0000256" key="1">
    <source>
        <dbReference type="ARBA" id="ARBA00022723"/>
    </source>
</evidence>
<reference evidence="10 11" key="1">
    <citation type="submission" date="2018-03" db="EMBL/GenBank/DDBJ databases">
        <title>Genome sequence of Clostridium vincentii DSM 10228.</title>
        <authorList>
            <person name="Poehlein A."/>
            <person name="Daniel R."/>
        </authorList>
    </citation>
    <scope>NUCLEOTIDE SEQUENCE [LARGE SCALE GENOMIC DNA]</scope>
    <source>
        <strain evidence="10 11">DSM 10228</strain>
    </source>
</reference>
<dbReference type="NCBIfam" id="TIGR00382">
    <property type="entry name" value="clpX"/>
    <property type="match status" value="1"/>
</dbReference>
<feature type="binding site" evidence="6 7">
    <location>
        <position position="37"/>
    </location>
    <ligand>
        <name>Zn(2+)</name>
        <dbReference type="ChEBI" id="CHEBI:29105"/>
    </ligand>
</feature>
<dbReference type="GO" id="GO:0051301">
    <property type="term" value="P:cell division"/>
    <property type="evidence" value="ECO:0007669"/>
    <property type="project" value="TreeGrafter"/>
</dbReference>
<feature type="region of interest" description="Disordered" evidence="8">
    <location>
        <begin position="404"/>
        <end position="431"/>
    </location>
</feature>
<dbReference type="GO" id="GO:0016887">
    <property type="term" value="F:ATP hydrolysis activity"/>
    <property type="evidence" value="ECO:0007669"/>
    <property type="project" value="InterPro"/>
</dbReference>
<dbReference type="InterPro" id="IPR059188">
    <property type="entry name" value="Znf_CLPX-like"/>
</dbReference>
<dbReference type="InterPro" id="IPR046425">
    <property type="entry name" value="ClpX_bact"/>
</dbReference>
<dbReference type="Pfam" id="PF06689">
    <property type="entry name" value="zf-C4_ClpX"/>
    <property type="match status" value="1"/>
</dbReference>
<dbReference type="Pfam" id="PF10431">
    <property type="entry name" value="ClpB_D2-small"/>
    <property type="match status" value="1"/>
</dbReference>
<dbReference type="InterPro" id="IPR019489">
    <property type="entry name" value="Clp_ATPase_C"/>
</dbReference>
<keyword evidence="10" id="KW-0378">Hydrolase</keyword>
<feature type="compositionally biased region" description="Basic and acidic residues" evidence="8">
    <location>
        <begin position="404"/>
        <end position="416"/>
    </location>
</feature>
<evidence type="ECO:0000256" key="5">
    <source>
        <dbReference type="ARBA" id="ARBA00023186"/>
    </source>
</evidence>